<feature type="domain" description="Nucleoside phosphorylase" evidence="7">
    <location>
        <begin position="33"/>
        <end position="275"/>
    </location>
</feature>
<dbReference type="GO" id="GO:0005829">
    <property type="term" value="C:cytosol"/>
    <property type="evidence" value="ECO:0007669"/>
    <property type="project" value="TreeGrafter"/>
</dbReference>
<dbReference type="InterPro" id="IPR035994">
    <property type="entry name" value="Nucleoside_phosphorylase_sf"/>
</dbReference>
<keyword evidence="5" id="KW-0486">Methionine biosynthesis</keyword>
<sequence>MRFLLTALCLLTATIALAGEAPATPAHYKPSDTIVILGAVPQEITLFREAMGNPPKSETWGIPYYRGTIAGKPVVVAITGIGKTFTGMTTTLFIAEFKPRLVLMSGTGARINRELRTGDVIVATVTYEHDYGSLTRNDMVYRPMNGPNDGNEVENAFSPPAALLRIADKALAEYKGPQVTANDATYTVAARRGVVASSDLFGVTAQRIETLRTRFKTDIMEMESAPLGHVCETLGVPYLIVRAGSNVAQEAPNDDYLRLGPIAAREAARFSLHLLEYL</sequence>
<feature type="chain" id="PRO_5032615577" description="adenosylhomocysteine nucleosidase" evidence="6">
    <location>
        <begin position="19"/>
        <end position="278"/>
    </location>
</feature>
<evidence type="ECO:0000256" key="1">
    <source>
        <dbReference type="ARBA" id="ARBA00004945"/>
    </source>
</evidence>
<keyword evidence="6" id="KW-0732">Signal</keyword>
<dbReference type="SUPFAM" id="SSF53167">
    <property type="entry name" value="Purine and uridine phosphorylases"/>
    <property type="match status" value="1"/>
</dbReference>
<evidence type="ECO:0000256" key="3">
    <source>
        <dbReference type="ARBA" id="ARBA00022605"/>
    </source>
</evidence>
<evidence type="ECO:0000313" key="8">
    <source>
        <dbReference type="EMBL" id="MBB6095544.1"/>
    </source>
</evidence>
<evidence type="ECO:0000259" key="7">
    <source>
        <dbReference type="Pfam" id="PF01048"/>
    </source>
</evidence>
<dbReference type="Gene3D" id="3.40.50.1580">
    <property type="entry name" value="Nucleoside phosphorylase domain"/>
    <property type="match status" value="1"/>
</dbReference>
<dbReference type="EMBL" id="JACHHZ010000005">
    <property type="protein sequence ID" value="MBB6095544.1"/>
    <property type="molecule type" value="Genomic_DNA"/>
</dbReference>
<dbReference type="GO" id="GO:0008930">
    <property type="term" value="F:methylthioadenosine nucleosidase activity"/>
    <property type="evidence" value="ECO:0007669"/>
    <property type="project" value="InterPro"/>
</dbReference>
<evidence type="ECO:0000256" key="4">
    <source>
        <dbReference type="ARBA" id="ARBA00022801"/>
    </source>
</evidence>
<dbReference type="InterPro" id="IPR010049">
    <property type="entry name" value="MTA_SAH_Nsdase"/>
</dbReference>
<dbReference type="Pfam" id="PF01048">
    <property type="entry name" value="PNP_UDP_1"/>
    <property type="match status" value="1"/>
</dbReference>
<comment type="caution">
    <text evidence="8">The sequence shown here is derived from an EMBL/GenBank/DDBJ whole genome shotgun (WGS) entry which is preliminary data.</text>
</comment>
<dbReference type="GO" id="GO:0009164">
    <property type="term" value="P:nucleoside catabolic process"/>
    <property type="evidence" value="ECO:0007669"/>
    <property type="project" value="InterPro"/>
</dbReference>
<protein>
    <recommendedName>
        <fullName evidence="2">adenosylhomocysteine nucleosidase</fullName>
        <ecNumber evidence="2">3.2.2.9</ecNumber>
    </recommendedName>
</protein>
<gene>
    <name evidence="8" type="ORF">HNQ60_004434</name>
</gene>
<comment type="pathway">
    <text evidence="1">Amino-acid biosynthesis; L-methionine biosynthesis via salvage pathway; S-methyl-5-thio-alpha-D-ribose 1-phosphate from S-methyl-5'-thioadenosine (hydrolase route): step 1/2.</text>
</comment>
<evidence type="ECO:0000256" key="2">
    <source>
        <dbReference type="ARBA" id="ARBA00011974"/>
    </source>
</evidence>
<name>A0A841HSB4_9GAMM</name>
<accession>A0A841HSB4</accession>
<dbReference type="GO" id="GO:0019509">
    <property type="term" value="P:L-methionine salvage from methylthioadenosine"/>
    <property type="evidence" value="ECO:0007669"/>
    <property type="project" value="UniProtKB-UniPathway"/>
</dbReference>
<proteinExistence type="predicted"/>
<dbReference type="AlphaFoldDB" id="A0A841HSB4"/>
<evidence type="ECO:0000256" key="6">
    <source>
        <dbReference type="SAM" id="SignalP"/>
    </source>
</evidence>
<dbReference type="Proteomes" id="UP000588068">
    <property type="component" value="Unassembled WGS sequence"/>
</dbReference>
<keyword evidence="3" id="KW-0028">Amino-acid biosynthesis</keyword>
<dbReference type="CDD" id="cd09008">
    <property type="entry name" value="MTAN"/>
    <property type="match status" value="1"/>
</dbReference>
<dbReference type="PANTHER" id="PTHR46832">
    <property type="entry name" value="5'-METHYLTHIOADENOSINE/S-ADENOSYLHOMOCYSTEINE NUCLEOSIDASE"/>
    <property type="match status" value="1"/>
</dbReference>
<dbReference type="PANTHER" id="PTHR46832:SF1">
    <property type="entry name" value="5'-METHYLTHIOADENOSINE_S-ADENOSYLHOMOCYSTEINE NUCLEOSIDASE"/>
    <property type="match status" value="1"/>
</dbReference>
<reference evidence="8 9" key="1">
    <citation type="submission" date="2020-08" db="EMBL/GenBank/DDBJ databases">
        <title>Genomic Encyclopedia of Type Strains, Phase IV (KMG-IV): sequencing the most valuable type-strain genomes for metagenomic binning, comparative biology and taxonomic classification.</title>
        <authorList>
            <person name="Goeker M."/>
        </authorList>
    </citation>
    <scope>NUCLEOTIDE SEQUENCE [LARGE SCALE GENOMIC DNA]</scope>
    <source>
        <strain evidence="8 9">DSM 26723</strain>
    </source>
</reference>
<keyword evidence="9" id="KW-1185">Reference proteome</keyword>
<dbReference type="InterPro" id="IPR000845">
    <property type="entry name" value="Nucleoside_phosphorylase_d"/>
</dbReference>
<feature type="signal peptide" evidence="6">
    <location>
        <begin position="1"/>
        <end position="18"/>
    </location>
</feature>
<dbReference type="RefSeq" id="WP_184334901.1">
    <property type="nucleotide sequence ID" value="NZ_JACHHZ010000005.1"/>
</dbReference>
<evidence type="ECO:0000256" key="5">
    <source>
        <dbReference type="ARBA" id="ARBA00023167"/>
    </source>
</evidence>
<evidence type="ECO:0000313" key="9">
    <source>
        <dbReference type="Proteomes" id="UP000588068"/>
    </source>
</evidence>
<dbReference type="NCBIfam" id="TIGR01704">
    <property type="entry name" value="MTA_SAH-Nsdase"/>
    <property type="match status" value="1"/>
</dbReference>
<organism evidence="8 9">
    <name type="scientific">Povalibacter uvarum</name>
    <dbReference type="NCBI Taxonomy" id="732238"/>
    <lineage>
        <taxon>Bacteria</taxon>
        <taxon>Pseudomonadati</taxon>
        <taxon>Pseudomonadota</taxon>
        <taxon>Gammaproteobacteria</taxon>
        <taxon>Steroidobacterales</taxon>
        <taxon>Steroidobacteraceae</taxon>
        <taxon>Povalibacter</taxon>
    </lineage>
</organism>
<dbReference type="GO" id="GO:0019284">
    <property type="term" value="P:L-methionine salvage from S-adenosylmethionine"/>
    <property type="evidence" value="ECO:0007669"/>
    <property type="project" value="TreeGrafter"/>
</dbReference>
<dbReference type="GO" id="GO:0008782">
    <property type="term" value="F:adenosylhomocysteine nucleosidase activity"/>
    <property type="evidence" value="ECO:0007669"/>
    <property type="project" value="UniProtKB-EC"/>
</dbReference>
<keyword evidence="4" id="KW-0378">Hydrolase</keyword>
<dbReference type="UniPathway" id="UPA00904">
    <property type="reaction ID" value="UER00871"/>
</dbReference>
<dbReference type="EC" id="3.2.2.9" evidence="2"/>